<dbReference type="InterPro" id="IPR036412">
    <property type="entry name" value="HAD-like_sf"/>
</dbReference>
<dbReference type="PANTHER" id="PTHR42891:SF1">
    <property type="entry name" value="D-GLYCERO-BETA-D-MANNO-HEPTOSE-1,7-BISPHOSPHATE 7-PHOSPHATASE"/>
    <property type="match status" value="1"/>
</dbReference>
<name>A0ABU7Q3Z7_9ACTN</name>
<evidence type="ECO:0000256" key="7">
    <source>
        <dbReference type="PIRNR" id="PIRNR004682"/>
    </source>
</evidence>
<dbReference type="InterPro" id="IPR004446">
    <property type="entry name" value="Heptose_bisP_phosphatase"/>
</dbReference>
<dbReference type="Proteomes" id="UP001354709">
    <property type="component" value="Unassembled WGS sequence"/>
</dbReference>
<dbReference type="RefSeq" id="WP_330812606.1">
    <property type="nucleotide sequence ID" value="NZ_JAZBJO010000023.1"/>
</dbReference>
<keyword evidence="5 7" id="KW-0119">Carbohydrate metabolism</keyword>
<dbReference type="InterPro" id="IPR006549">
    <property type="entry name" value="HAD-SF_hydro_IIIA"/>
</dbReference>
<dbReference type="NCBIfam" id="TIGR01656">
    <property type="entry name" value="Histidinol-ppas"/>
    <property type="match status" value="1"/>
</dbReference>
<dbReference type="GO" id="GO:0016787">
    <property type="term" value="F:hydrolase activity"/>
    <property type="evidence" value="ECO:0007669"/>
    <property type="project" value="UniProtKB-KW"/>
</dbReference>
<dbReference type="PANTHER" id="PTHR42891">
    <property type="entry name" value="D-GLYCERO-BETA-D-MANNO-HEPTOSE-1,7-BISPHOSPHATE 7-PHOSPHATASE"/>
    <property type="match status" value="1"/>
</dbReference>
<dbReference type="EMBL" id="JAZBJO010000023">
    <property type="protein sequence ID" value="MEE4596100.1"/>
    <property type="molecule type" value="Genomic_DNA"/>
</dbReference>
<dbReference type="SUPFAM" id="SSF56784">
    <property type="entry name" value="HAD-like"/>
    <property type="match status" value="1"/>
</dbReference>
<dbReference type="InterPro" id="IPR006543">
    <property type="entry name" value="Histidinol-phos"/>
</dbReference>
<sequence>MTDMSRLRPRLVLLDRDGVLNRNLDNGVLQVADWEWLPGAVDAVRRMAGQGVRIAIVTNQASIGRGRLTTDALDEIHIHMLEGLRLPGLGLTDVLYCPHLPEAGCACRKPQPGMLVHAFARAHVSPQEALLVGDHVSDLEAAGRVGCPSVHVQSGRGAAPVGPLPHYLGSVPDLTAVCAAVWPHAAGAE</sequence>
<keyword evidence="3" id="KW-0479">Metal-binding</keyword>
<dbReference type="PIRSF" id="PIRSF004682">
    <property type="entry name" value="GmhB"/>
    <property type="match status" value="1"/>
</dbReference>
<evidence type="ECO:0000313" key="9">
    <source>
        <dbReference type="Proteomes" id="UP001354709"/>
    </source>
</evidence>
<dbReference type="Gene3D" id="3.40.50.1000">
    <property type="entry name" value="HAD superfamily/HAD-like"/>
    <property type="match status" value="1"/>
</dbReference>
<accession>A0ABU7Q3Z7</accession>
<dbReference type="NCBIfam" id="TIGR01662">
    <property type="entry name" value="HAD-SF-IIIA"/>
    <property type="match status" value="1"/>
</dbReference>
<evidence type="ECO:0000256" key="5">
    <source>
        <dbReference type="ARBA" id="ARBA00023277"/>
    </source>
</evidence>
<evidence type="ECO:0000256" key="6">
    <source>
        <dbReference type="ARBA" id="ARBA00031828"/>
    </source>
</evidence>
<comment type="similarity">
    <text evidence="7">Belongs to the gmhB family.</text>
</comment>
<keyword evidence="4 7" id="KW-0378">Hydrolase</keyword>
<proteinExistence type="inferred from homology"/>
<protein>
    <recommendedName>
        <fullName evidence="6 7">D,D-heptose 1,7-bisphosphate phosphatase</fullName>
        <ecNumber evidence="7">3.1.3.-</ecNumber>
    </recommendedName>
</protein>
<reference evidence="8 9" key="1">
    <citation type="submission" date="2023-11" db="EMBL/GenBank/DDBJ databases">
        <title>30 novel species of actinomycetes from the DSMZ collection.</title>
        <authorList>
            <person name="Nouioui I."/>
        </authorList>
    </citation>
    <scope>NUCLEOTIDE SEQUENCE [LARGE SCALE GENOMIC DNA]</scope>
    <source>
        <strain evidence="8 9">DSM 41524</strain>
    </source>
</reference>
<gene>
    <name evidence="8" type="ORF">V2J94_30115</name>
</gene>
<dbReference type="InterPro" id="IPR023214">
    <property type="entry name" value="HAD_sf"/>
</dbReference>
<evidence type="ECO:0000256" key="3">
    <source>
        <dbReference type="ARBA" id="ARBA00022723"/>
    </source>
</evidence>
<evidence type="ECO:0000313" key="8">
    <source>
        <dbReference type="EMBL" id="MEE4596100.1"/>
    </source>
</evidence>
<dbReference type="EC" id="3.1.3.-" evidence="7"/>
<evidence type="ECO:0000256" key="4">
    <source>
        <dbReference type="ARBA" id="ARBA00022801"/>
    </source>
</evidence>
<evidence type="ECO:0000256" key="1">
    <source>
        <dbReference type="ARBA" id="ARBA00004496"/>
    </source>
</evidence>
<comment type="caution">
    <text evidence="8">The sequence shown here is derived from an EMBL/GenBank/DDBJ whole genome shotgun (WGS) entry which is preliminary data.</text>
</comment>
<keyword evidence="2 7" id="KW-0963">Cytoplasm</keyword>
<evidence type="ECO:0000256" key="2">
    <source>
        <dbReference type="ARBA" id="ARBA00022490"/>
    </source>
</evidence>
<dbReference type="Pfam" id="PF13242">
    <property type="entry name" value="Hydrolase_like"/>
    <property type="match status" value="1"/>
</dbReference>
<comment type="subcellular location">
    <subcellularLocation>
        <location evidence="1 7">Cytoplasm</location>
    </subcellularLocation>
</comment>
<keyword evidence="9" id="KW-1185">Reference proteome</keyword>
<organism evidence="8 9">
    <name type="scientific">Streptomyces asiaticus subsp. ignotus</name>
    <dbReference type="NCBI Taxonomy" id="3098222"/>
    <lineage>
        <taxon>Bacteria</taxon>
        <taxon>Bacillati</taxon>
        <taxon>Actinomycetota</taxon>
        <taxon>Actinomycetes</taxon>
        <taxon>Kitasatosporales</taxon>
        <taxon>Streptomycetaceae</taxon>
        <taxon>Streptomyces</taxon>
        <taxon>Streptomyces violaceusniger group</taxon>
    </lineage>
</organism>